<protein>
    <submittedName>
        <fullName evidence="2">Uncharacterized protein</fullName>
    </submittedName>
</protein>
<evidence type="ECO:0000256" key="1">
    <source>
        <dbReference type="SAM" id="Coils"/>
    </source>
</evidence>
<accession>A0A6C0HRI9</accession>
<feature type="coiled-coil region" evidence="1">
    <location>
        <begin position="103"/>
        <end position="137"/>
    </location>
</feature>
<organism evidence="2">
    <name type="scientific">viral metagenome</name>
    <dbReference type="NCBI Taxonomy" id="1070528"/>
    <lineage>
        <taxon>unclassified sequences</taxon>
        <taxon>metagenomes</taxon>
        <taxon>organismal metagenomes</taxon>
    </lineage>
</organism>
<sequence length="148" mass="17283">MEGSMLQMVKIRNPNKEYPSNLGQKWCDEEETLLLNAISVNQDIELIAQNHNRTKGGIYCRLQHIAYKMYLKNISIEEIIEKTKLDEICIKKIIDKKENYAAIQESKKSKKSIESEVSELKNEVKQLRNTIKELVEMMKAVYEFEEVG</sequence>
<evidence type="ECO:0000313" key="2">
    <source>
        <dbReference type="EMBL" id="QHT83129.1"/>
    </source>
</evidence>
<dbReference type="AlphaFoldDB" id="A0A6C0HRI9"/>
<proteinExistence type="predicted"/>
<name>A0A6C0HRI9_9ZZZZ</name>
<keyword evidence="1" id="KW-0175">Coiled coil</keyword>
<dbReference type="EMBL" id="MN740006">
    <property type="protein sequence ID" value="QHT83129.1"/>
    <property type="molecule type" value="Genomic_DNA"/>
</dbReference>
<reference evidence="2" key="1">
    <citation type="journal article" date="2020" name="Nature">
        <title>Giant virus diversity and host interactions through global metagenomics.</title>
        <authorList>
            <person name="Schulz F."/>
            <person name="Roux S."/>
            <person name="Paez-Espino D."/>
            <person name="Jungbluth S."/>
            <person name="Walsh D.A."/>
            <person name="Denef V.J."/>
            <person name="McMahon K.D."/>
            <person name="Konstantinidis K.T."/>
            <person name="Eloe-Fadrosh E.A."/>
            <person name="Kyrpides N.C."/>
            <person name="Woyke T."/>
        </authorList>
    </citation>
    <scope>NUCLEOTIDE SEQUENCE</scope>
    <source>
        <strain evidence="2">GVMAG-M-3300023184-167</strain>
    </source>
</reference>